<keyword evidence="3" id="KW-1185">Reference proteome</keyword>
<evidence type="ECO:0000313" key="2">
    <source>
        <dbReference type="EMBL" id="GAA4874918.1"/>
    </source>
</evidence>
<feature type="transmembrane region" description="Helical" evidence="1">
    <location>
        <begin position="44"/>
        <end position="65"/>
    </location>
</feature>
<name>A0ABP9ECI7_9GAMM</name>
<gene>
    <name evidence="2" type="ORF">GCM10023333_05080</name>
</gene>
<dbReference type="EMBL" id="BAABJZ010000006">
    <property type="protein sequence ID" value="GAA4874918.1"/>
    <property type="molecule type" value="Genomic_DNA"/>
</dbReference>
<comment type="caution">
    <text evidence="2">The sequence shown here is derived from an EMBL/GenBank/DDBJ whole genome shotgun (WGS) entry which is preliminary data.</text>
</comment>
<keyword evidence="1" id="KW-1133">Transmembrane helix</keyword>
<dbReference type="Proteomes" id="UP001499988">
    <property type="component" value="Unassembled WGS sequence"/>
</dbReference>
<accession>A0ABP9ECI7</accession>
<keyword evidence="1" id="KW-0472">Membrane</keyword>
<evidence type="ECO:0000256" key="1">
    <source>
        <dbReference type="SAM" id="Phobius"/>
    </source>
</evidence>
<sequence>MVCITFFKFECAIDVMDAFRYVDWCEGCYQPHSPDITIIGGVDMLFWISLGVIAVVVVPVAVRLGQTESEW</sequence>
<keyword evidence="1" id="KW-0812">Transmembrane</keyword>
<evidence type="ECO:0000313" key="3">
    <source>
        <dbReference type="Proteomes" id="UP001499988"/>
    </source>
</evidence>
<protein>
    <recommendedName>
        <fullName evidence="4">Disulfide bond formation protein B</fullName>
    </recommendedName>
</protein>
<proteinExistence type="predicted"/>
<reference evidence="3" key="1">
    <citation type="journal article" date="2019" name="Int. J. Syst. Evol. Microbiol.">
        <title>The Global Catalogue of Microorganisms (GCM) 10K type strain sequencing project: providing services to taxonomists for standard genome sequencing and annotation.</title>
        <authorList>
            <consortium name="The Broad Institute Genomics Platform"/>
            <consortium name="The Broad Institute Genome Sequencing Center for Infectious Disease"/>
            <person name="Wu L."/>
            <person name="Ma J."/>
        </authorList>
    </citation>
    <scope>NUCLEOTIDE SEQUENCE [LARGE SCALE GENOMIC DNA]</scope>
    <source>
        <strain evidence="3">JCM 18401</strain>
    </source>
</reference>
<evidence type="ECO:0008006" key="4">
    <source>
        <dbReference type="Google" id="ProtNLM"/>
    </source>
</evidence>
<organism evidence="2 3">
    <name type="scientific">Ferrimonas pelagia</name>
    <dbReference type="NCBI Taxonomy" id="1177826"/>
    <lineage>
        <taxon>Bacteria</taxon>
        <taxon>Pseudomonadati</taxon>
        <taxon>Pseudomonadota</taxon>
        <taxon>Gammaproteobacteria</taxon>
        <taxon>Alteromonadales</taxon>
        <taxon>Ferrimonadaceae</taxon>
        <taxon>Ferrimonas</taxon>
    </lineage>
</organism>